<accession>R4XA85</accession>
<evidence type="ECO:0000313" key="2">
    <source>
        <dbReference type="EMBL" id="CCG81184.1"/>
    </source>
</evidence>
<organism evidence="2 3">
    <name type="scientific">Taphrina deformans (strain PYCC 5710 / ATCC 11124 / CBS 356.35 / IMI 108563 / JCM 9778 / NBRC 8474)</name>
    <name type="common">Peach leaf curl fungus</name>
    <name type="synonym">Lalaria deformans</name>
    <dbReference type="NCBI Taxonomy" id="1097556"/>
    <lineage>
        <taxon>Eukaryota</taxon>
        <taxon>Fungi</taxon>
        <taxon>Dikarya</taxon>
        <taxon>Ascomycota</taxon>
        <taxon>Taphrinomycotina</taxon>
        <taxon>Taphrinomycetes</taxon>
        <taxon>Taphrinales</taxon>
        <taxon>Taphrinaceae</taxon>
        <taxon>Taphrina</taxon>
    </lineage>
</organism>
<feature type="compositionally biased region" description="Basic and acidic residues" evidence="1">
    <location>
        <begin position="111"/>
        <end position="125"/>
    </location>
</feature>
<feature type="compositionally biased region" description="Acidic residues" evidence="1">
    <location>
        <begin position="50"/>
        <end position="75"/>
    </location>
</feature>
<dbReference type="Proteomes" id="UP000013776">
    <property type="component" value="Unassembled WGS sequence"/>
</dbReference>
<feature type="compositionally biased region" description="Basic and acidic residues" evidence="1">
    <location>
        <begin position="88"/>
        <end position="97"/>
    </location>
</feature>
<feature type="compositionally biased region" description="Acidic residues" evidence="1">
    <location>
        <begin position="140"/>
        <end position="159"/>
    </location>
</feature>
<dbReference type="VEuPathDB" id="FungiDB:TAPDE_000899"/>
<gene>
    <name evidence="2" type="ORF">TAPDE_000899</name>
</gene>
<keyword evidence="3" id="KW-1185">Reference proteome</keyword>
<evidence type="ECO:0000313" key="3">
    <source>
        <dbReference type="Proteomes" id="UP000013776"/>
    </source>
</evidence>
<dbReference type="AlphaFoldDB" id="R4XA85"/>
<evidence type="ECO:0000256" key="1">
    <source>
        <dbReference type="SAM" id="MobiDB-lite"/>
    </source>
</evidence>
<sequence>MSKRATLEGQDELNPVEKKAKLADDDQKDLDQEAEWAAFQALIGESGAEPVEEQDEKDNIELADDDESPDGEDDGEGLRNGWDEDDMNVERRLENQEARKKYLVQLRARRIKQETTRSDDHDKTDSAATNPGTDKADTVSADEDDDEEDDDDDDEGWIK</sequence>
<protein>
    <submittedName>
        <fullName evidence="2">Uncharacterized protein</fullName>
    </submittedName>
</protein>
<name>R4XA85_TAPDE</name>
<proteinExistence type="predicted"/>
<comment type="caution">
    <text evidence="2">The sequence shown here is derived from an EMBL/GenBank/DDBJ whole genome shotgun (WGS) entry which is preliminary data.</text>
</comment>
<reference evidence="2 3" key="1">
    <citation type="journal article" date="2013" name="MBio">
        <title>Genome sequencing of the plant pathogen Taphrina deformans, the causal agent of peach leaf curl.</title>
        <authorList>
            <person name="Cisse O.H."/>
            <person name="Almeida J.M.G.C.F."/>
            <person name="Fonseca A."/>
            <person name="Kumar A.A."/>
            <person name="Salojaervi J."/>
            <person name="Overmyer K."/>
            <person name="Hauser P.M."/>
            <person name="Pagni M."/>
        </authorList>
    </citation>
    <scope>NUCLEOTIDE SEQUENCE [LARGE SCALE GENOMIC DNA]</scope>
    <source>
        <strain evidence="3">PYCC 5710 / ATCC 11124 / CBS 356.35 / IMI 108563 / JCM 9778 / NBRC 8474</strain>
    </source>
</reference>
<feature type="compositionally biased region" description="Basic and acidic residues" evidence="1">
    <location>
        <begin position="15"/>
        <end position="31"/>
    </location>
</feature>
<feature type="region of interest" description="Disordered" evidence="1">
    <location>
        <begin position="109"/>
        <end position="159"/>
    </location>
</feature>
<feature type="region of interest" description="Disordered" evidence="1">
    <location>
        <begin position="1"/>
        <end position="97"/>
    </location>
</feature>
<dbReference type="EMBL" id="CAHR02000029">
    <property type="protein sequence ID" value="CCG81184.1"/>
    <property type="molecule type" value="Genomic_DNA"/>
</dbReference>